<dbReference type="SMART" id="SM00147">
    <property type="entry name" value="RasGEF"/>
    <property type="match status" value="1"/>
</dbReference>
<dbReference type="Gene3D" id="1.10.840.10">
    <property type="entry name" value="Ras guanine-nucleotide exchange factors catalytic domain"/>
    <property type="match status" value="1"/>
</dbReference>
<dbReference type="PANTHER" id="PTHR23113:SF348">
    <property type="entry name" value="GUANYL-NUCLEOTIDE EXCHANGE FACTOR RASGEF, PUTATIVE (AFU_ORTHOLOGUE AFUA_1G04700)-RELATED"/>
    <property type="match status" value="1"/>
</dbReference>
<evidence type="ECO:0000259" key="5">
    <source>
        <dbReference type="PROSITE" id="PS50212"/>
    </source>
</evidence>
<dbReference type="PANTHER" id="PTHR23113">
    <property type="entry name" value="GUANINE NUCLEOTIDE EXCHANGE FACTOR"/>
    <property type="match status" value="1"/>
</dbReference>
<feature type="compositionally biased region" description="Low complexity" evidence="3">
    <location>
        <begin position="8"/>
        <end position="17"/>
    </location>
</feature>
<dbReference type="OrthoDB" id="28357at2759"/>
<evidence type="ECO:0000256" key="1">
    <source>
        <dbReference type="ARBA" id="ARBA00022658"/>
    </source>
</evidence>
<evidence type="ECO:0000259" key="4">
    <source>
        <dbReference type="PROSITE" id="PS50009"/>
    </source>
</evidence>
<dbReference type="PROSITE" id="PS50009">
    <property type="entry name" value="RASGEF_CAT"/>
    <property type="match status" value="1"/>
</dbReference>
<dbReference type="Pfam" id="PF00618">
    <property type="entry name" value="RasGEF_N"/>
    <property type="match status" value="1"/>
</dbReference>
<dbReference type="InterPro" id="IPR001895">
    <property type="entry name" value="RASGEF_cat_dom"/>
</dbReference>
<protein>
    <submittedName>
        <fullName evidence="6">Ras GEF</fullName>
    </submittedName>
</protein>
<feature type="region of interest" description="Disordered" evidence="3">
    <location>
        <begin position="805"/>
        <end position="844"/>
    </location>
</feature>
<dbReference type="InterPro" id="IPR000651">
    <property type="entry name" value="Ras-like_Gua-exchang_fac_N"/>
</dbReference>
<feature type="region of interest" description="Disordered" evidence="3">
    <location>
        <begin position="306"/>
        <end position="400"/>
    </location>
</feature>
<feature type="domain" description="Ras-GEF" evidence="4">
    <location>
        <begin position="632"/>
        <end position="905"/>
    </location>
</feature>
<evidence type="ECO:0000256" key="3">
    <source>
        <dbReference type="SAM" id="MobiDB-lite"/>
    </source>
</evidence>
<dbReference type="GO" id="GO:0005085">
    <property type="term" value="F:guanyl-nucleotide exchange factor activity"/>
    <property type="evidence" value="ECO:0007669"/>
    <property type="project" value="UniProtKB-KW"/>
</dbReference>
<dbReference type="Gene3D" id="3.40.50.300">
    <property type="entry name" value="P-loop containing nucleotide triphosphate hydrolases"/>
    <property type="match status" value="1"/>
</dbReference>
<feature type="compositionally biased region" description="Low complexity" evidence="3">
    <location>
        <begin position="310"/>
        <end position="327"/>
    </location>
</feature>
<dbReference type="InterPro" id="IPR008937">
    <property type="entry name" value="Ras-like_GEF"/>
</dbReference>
<feature type="region of interest" description="Disordered" evidence="3">
    <location>
        <begin position="572"/>
        <end position="595"/>
    </location>
</feature>
<dbReference type="SUPFAM" id="SSF52540">
    <property type="entry name" value="P-loop containing nucleoside triphosphate hydrolases"/>
    <property type="match status" value="1"/>
</dbReference>
<accession>A0A6A5UFP7</accession>
<name>A0A6A5UFP7_9PLEO</name>
<feature type="domain" description="N-terminal Ras-GEF" evidence="5">
    <location>
        <begin position="395"/>
        <end position="520"/>
    </location>
</feature>
<keyword evidence="7" id="KW-1185">Reference proteome</keyword>
<evidence type="ECO:0000313" key="6">
    <source>
        <dbReference type="EMBL" id="KAF1963140.1"/>
    </source>
</evidence>
<dbReference type="InterPro" id="IPR027417">
    <property type="entry name" value="P-loop_NTPase"/>
</dbReference>
<organism evidence="6 7">
    <name type="scientific">Byssothecium circinans</name>
    <dbReference type="NCBI Taxonomy" id="147558"/>
    <lineage>
        <taxon>Eukaryota</taxon>
        <taxon>Fungi</taxon>
        <taxon>Dikarya</taxon>
        <taxon>Ascomycota</taxon>
        <taxon>Pezizomycotina</taxon>
        <taxon>Dothideomycetes</taxon>
        <taxon>Pleosporomycetidae</taxon>
        <taxon>Pleosporales</taxon>
        <taxon>Massarineae</taxon>
        <taxon>Massarinaceae</taxon>
        <taxon>Byssothecium</taxon>
    </lineage>
</organism>
<dbReference type="AlphaFoldDB" id="A0A6A5UFP7"/>
<feature type="compositionally biased region" description="Low complexity" evidence="3">
    <location>
        <begin position="110"/>
        <end position="134"/>
    </location>
</feature>
<feature type="region of interest" description="Disordered" evidence="3">
    <location>
        <begin position="1"/>
        <end position="134"/>
    </location>
</feature>
<dbReference type="Pfam" id="PF00617">
    <property type="entry name" value="RasGEF"/>
    <property type="match status" value="1"/>
</dbReference>
<dbReference type="InterPro" id="IPR036964">
    <property type="entry name" value="RASGEF_cat_dom_sf"/>
</dbReference>
<keyword evidence="1 2" id="KW-0344">Guanine-nucleotide releasing factor</keyword>
<dbReference type="CDD" id="cd06224">
    <property type="entry name" value="REM"/>
    <property type="match status" value="1"/>
</dbReference>
<feature type="compositionally biased region" description="Polar residues" evidence="3">
    <location>
        <begin position="579"/>
        <end position="595"/>
    </location>
</feature>
<gene>
    <name evidence="6" type="ORF">CC80DRAFT_106302</name>
</gene>
<dbReference type="EMBL" id="ML976978">
    <property type="protein sequence ID" value="KAF1963140.1"/>
    <property type="molecule type" value="Genomic_DNA"/>
</dbReference>
<dbReference type="SUPFAM" id="SSF48366">
    <property type="entry name" value="Ras GEF"/>
    <property type="match status" value="1"/>
</dbReference>
<dbReference type="GO" id="GO:0005886">
    <property type="term" value="C:plasma membrane"/>
    <property type="evidence" value="ECO:0007669"/>
    <property type="project" value="TreeGrafter"/>
</dbReference>
<feature type="compositionally biased region" description="Basic and acidic residues" evidence="3">
    <location>
        <begin position="332"/>
        <end position="341"/>
    </location>
</feature>
<dbReference type="PROSITE" id="PS50212">
    <property type="entry name" value="RASGEF_NTER"/>
    <property type="match status" value="1"/>
</dbReference>
<dbReference type="Gene3D" id="1.20.870.10">
    <property type="entry name" value="Son of sevenless (SoS) protein Chain: S domain 1"/>
    <property type="match status" value="1"/>
</dbReference>
<dbReference type="GO" id="GO:0007265">
    <property type="term" value="P:Ras protein signal transduction"/>
    <property type="evidence" value="ECO:0007669"/>
    <property type="project" value="TreeGrafter"/>
</dbReference>
<reference evidence="6" key="1">
    <citation type="journal article" date="2020" name="Stud. Mycol.">
        <title>101 Dothideomycetes genomes: a test case for predicting lifestyles and emergence of pathogens.</title>
        <authorList>
            <person name="Haridas S."/>
            <person name="Albert R."/>
            <person name="Binder M."/>
            <person name="Bloem J."/>
            <person name="Labutti K."/>
            <person name="Salamov A."/>
            <person name="Andreopoulos B."/>
            <person name="Baker S."/>
            <person name="Barry K."/>
            <person name="Bills G."/>
            <person name="Bluhm B."/>
            <person name="Cannon C."/>
            <person name="Castanera R."/>
            <person name="Culley D."/>
            <person name="Daum C."/>
            <person name="Ezra D."/>
            <person name="Gonzalez J."/>
            <person name="Henrissat B."/>
            <person name="Kuo A."/>
            <person name="Liang C."/>
            <person name="Lipzen A."/>
            <person name="Lutzoni F."/>
            <person name="Magnuson J."/>
            <person name="Mondo S."/>
            <person name="Nolan M."/>
            <person name="Ohm R."/>
            <person name="Pangilinan J."/>
            <person name="Park H.-J."/>
            <person name="Ramirez L."/>
            <person name="Alfaro M."/>
            <person name="Sun H."/>
            <person name="Tritt A."/>
            <person name="Yoshinaga Y."/>
            <person name="Zwiers L.-H."/>
            <person name="Turgeon B."/>
            <person name="Goodwin S."/>
            <person name="Spatafora J."/>
            <person name="Crous P."/>
            <person name="Grigoriev I."/>
        </authorList>
    </citation>
    <scope>NUCLEOTIDE SEQUENCE</scope>
    <source>
        <strain evidence="6">CBS 675.92</strain>
    </source>
</reference>
<feature type="compositionally biased region" description="Acidic residues" evidence="3">
    <location>
        <begin position="373"/>
        <end position="391"/>
    </location>
</feature>
<sequence length="922" mass="102773">MPPRRESAAQASAGSAGLRPPNLKNRAYSAPMIPKPQGRGDDDAAADADDDALAHHGEAGDDEEIAGDEFFQRYHFPQLAETDEASSSSADSSSDTEGPMSPTHIKMRMSGLSDSLPSPRSPVPSVASGNSDSASSMQDLNIAVLGTCGTGKSTFIRRALNLPDTGSSSVCTRKMTIDGGYYIVRFVEMGFDDVQIGNSNTIRWPDKIDGLDAPRIDGAVTMYDVTNKHSLKLVPEILHVLSKSGLPFILVAAKCDQHPREVDPAIIEEKAKKFPGDVNAFQTSAEQPETQRGCLSVITRAVIASKRPRSQASMARRRANSSAVRSSITKDPWGRKHERASSEFSARYRPHSSENPSSQRYKPGETNKTFFNFEEESPAQDSNESDGDVSDGGEAPSDENGYTFDQLVDRLLTQPLSKNDSRYVSIFLALYRKFATPGQLLDAILKRFESFKRRQLPPMIRISEQMRALAVLQQWVSCYPGDFAFATTRKTVRKFASSLSTNREFAAAAKEILYDLEVVSEDDDTDWACSDRQRLQHDSLTNFHTVLDEDSEDDDFTRALGSMSMSSSERLSIARSSMTGASRTTQSSAGSMSSTQTLLHWVERNEKQAQSLVPNPIKALSKVQWHQIMNESEQAIARELTRIDWIMFSSIRPRDFVRHVSATPEERKKFKSLENVARMSEHFNHVAFLVANYILLRDKSRHRALMMEKWMKVARELRKINNYNTLGAVIAGIKNTSVYRLKETASLLPQQVGHDFTRLEMLMNTTKGSAAYRLAWENSSSERIPFIPLHRGDLVSAAEGNSTFIGDKSRSFEPSGPHPGTSVFPGGASNRNSREAPPGGVTGKERINWRKFDIMGQVVVTLQRAQGTPYPNWHKNEEIRNLVLDVKICKDEDDLYDRSVQLEAAASGEKKRLFNWIRERQF</sequence>
<dbReference type="Proteomes" id="UP000800035">
    <property type="component" value="Unassembled WGS sequence"/>
</dbReference>
<dbReference type="CDD" id="cd00882">
    <property type="entry name" value="Ras_like_GTPase"/>
    <property type="match status" value="1"/>
</dbReference>
<proteinExistence type="predicted"/>
<evidence type="ECO:0000313" key="7">
    <source>
        <dbReference type="Proteomes" id="UP000800035"/>
    </source>
</evidence>
<dbReference type="InterPro" id="IPR023578">
    <property type="entry name" value="Ras_GEF_dom_sf"/>
</dbReference>
<feature type="compositionally biased region" description="Low complexity" evidence="3">
    <location>
        <begin position="85"/>
        <end position="97"/>
    </location>
</feature>
<evidence type="ECO:0000256" key="2">
    <source>
        <dbReference type="PROSITE-ProRule" id="PRU00168"/>
    </source>
</evidence>